<feature type="chain" id="PRO_5046513523" evidence="2">
    <location>
        <begin position="25"/>
        <end position="282"/>
    </location>
</feature>
<keyword evidence="4" id="KW-1185">Reference proteome</keyword>
<keyword evidence="1 2" id="KW-0732">Signal</keyword>
<evidence type="ECO:0000256" key="1">
    <source>
        <dbReference type="ARBA" id="ARBA00022729"/>
    </source>
</evidence>
<name>A0ABU9YK97_9PROT</name>
<evidence type="ECO:0000313" key="4">
    <source>
        <dbReference type="Proteomes" id="UP001413721"/>
    </source>
</evidence>
<dbReference type="SUPFAM" id="SSF56784">
    <property type="entry name" value="HAD-like"/>
    <property type="match status" value="1"/>
</dbReference>
<organism evidence="3 4">
    <name type="scientific">Tistrella arctica</name>
    <dbReference type="NCBI Taxonomy" id="3133430"/>
    <lineage>
        <taxon>Bacteria</taxon>
        <taxon>Pseudomonadati</taxon>
        <taxon>Pseudomonadota</taxon>
        <taxon>Alphaproteobacteria</taxon>
        <taxon>Geminicoccales</taxon>
        <taxon>Geminicoccaceae</taxon>
        <taxon>Tistrella</taxon>
    </lineage>
</organism>
<sequence length="282" mass="31715">MMKTVYRLLAASAMSMAFTFGAHAQDANTRGPSGDGVDNALIQAVAWKQTAAEYRALYHQGFNVARMHVQAALAKRKEGDKPLAVLADMDDTILLPLEYWGHLVAHNTDYFDDAVWDRWIPTNGVVAAPGAKDFLDFCAKNGVEVYYVTSREQGEKTYDYAMGHLKHLNYPFADDDHLTVLRDTSNKEKKQNEIMETFDVVVFLGDNLNDFRRKYYIKGDVDGRIAQMEADRDLFGTQYILFPNPTDGHWLAAIFGESEPPASDANRLKMKEAATKTAWDGK</sequence>
<evidence type="ECO:0000256" key="2">
    <source>
        <dbReference type="SAM" id="SignalP"/>
    </source>
</evidence>
<dbReference type="InterPro" id="IPR005519">
    <property type="entry name" value="Acid_phosphat_B-like"/>
</dbReference>
<dbReference type="EMBL" id="JBBKTW010000004">
    <property type="protein sequence ID" value="MEN2989235.1"/>
    <property type="molecule type" value="Genomic_DNA"/>
</dbReference>
<dbReference type="InterPro" id="IPR023214">
    <property type="entry name" value="HAD_sf"/>
</dbReference>
<gene>
    <name evidence="3" type="ORF">WG926_13045</name>
</gene>
<dbReference type="InterPro" id="IPR006423">
    <property type="entry name" value="Lipo_e_P4"/>
</dbReference>
<proteinExistence type="predicted"/>
<dbReference type="Pfam" id="PF03767">
    <property type="entry name" value="Acid_phosphat_B"/>
    <property type="match status" value="1"/>
</dbReference>
<dbReference type="Gene3D" id="3.40.50.1000">
    <property type="entry name" value="HAD superfamily/HAD-like"/>
    <property type="match status" value="1"/>
</dbReference>
<evidence type="ECO:0000313" key="3">
    <source>
        <dbReference type="EMBL" id="MEN2989235.1"/>
    </source>
</evidence>
<dbReference type="InterPro" id="IPR036412">
    <property type="entry name" value="HAD-like_sf"/>
</dbReference>
<dbReference type="RefSeq" id="WP_345937482.1">
    <property type="nucleotide sequence ID" value="NZ_JBBKTW010000004.1"/>
</dbReference>
<accession>A0ABU9YK97</accession>
<feature type="signal peptide" evidence="2">
    <location>
        <begin position="1"/>
        <end position="24"/>
    </location>
</feature>
<protein>
    <submittedName>
        <fullName evidence="3">HAD family acid phosphatase</fullName>
    </submittedName>
</protein>
<comment type="caution">
    <text evidence="3">The sequence shown here is derived from an EMBL/GenBank/DDBJ whole genome shotgun (WGS) entry which is preliminary data.</text>
</comment>
<dbReference type="Proteomes" id="UP001413721">
    <property type="component" value="Unassembled WGS sequence"/>
</dbReference>
<dbReference type="PIRSF" id="PIRSF019271">
    <property type="entry name" value="Acid_Ptase_C"/>
    <property type="match status" value="1"/>
</dbReference>
<reference evidence="3 4" key="1">
    <citation type="submission" date="2024-03" db="EMBL/GenBank/DDBJ databases">
        <title>High-quality draft genome sequencing of Tistrella sp. BH-R2-4.</title>
        <authorList>
            <person name="Dong C."/>
        </authorList>
    </citation>
    <scope>NUCLEOTIDE SEQUENCE [LARGE SCALE GENOMIC DNA]</scope>
    <source>
        <strain evidence="3 4">BH-R2-4</strain>
    </source>
</reference>